<feature type="region of interest" description="Disordered" evidence="1">
    <location>
        <begin position="88"/>
        <end position="158"/>
    </location>
</feature>
<dbReference type="GO" id="GO:0016539">
    <property type="term" value="P:intein-mediated protein splicing"/>
    <property type="evidence" value="ECO:0007669"/>
    <property type="project" value="InterPro"/>
</dbReference>
<protein>
    <recommendedName>
        <fullName evidence="2">Hint domain-containing protein</fullName>
    </recommendedName>
</protein>
<dbReference type="SUPFAM" id="SSF51294">
    <property type="entry name" value="Hedgehog/intein (Hint) domain"/>
    <property type="match status" value="1"/>
</dbReference>
<evidence type="ECO:0000256" key="1">
    <source>
        <dbReference type="SAM" id="MobiDB-lite"/>
    </source>
</evidence>
<dbReference type="InterPro" id="IPR036844">
    <property type="entry name" value="Hint_dom_sf"/>
</dbReference>
<dbReference type="EMBL" id="KV918893">
    <property type="protein sequence ID" value="OSX75713.1"/>
    <property type="molecule type" value="Genomic_DNA"/>
</dbReference>
<dbReference type="Pfam" id="PF01079">
    <property type="entry name" value="Hint"/>
    <property type="match status" value="1"/>
</dbReference>
<dbReference type="InterPro" id="IPR001767">
    <property type="entry name" value="Hedgehog_Hint"/>
</dbReference>
<dbReference type="CDD" id="cd00081">
    <property type="entry name" value="Hint"/>
    <property type="match status" value="1"/>
</dbReference>
<organism evidence="3 4">
    <name type="scientific">Porphyra umbilicalis</name>
    <name type="common">Purple laver</name>
    <name type="synonym">Red alga</name>
    <dbReference type="NCBI Taxonomy" id="2786"/>
    <lineage>
        <taxon>Eukaryota</taxon>
        <taxon>Rhodophyta</taxon>
        <taxon>Bangiophyceae</taxon>
        <taxon>Bangiales</taxon>
        <taxon>Bangiaceae</taxon>
        <taxon>Porphyra</taxon>
    </lineage>
</organism>
<dbReference type="InterPro" id="IPR006141">
    <property type="entry name" value="Intein_N"/>
</dbReference>
<dbReference type="GO" id="GO:0016540">
    <property type="term" value="P:protein autoprocessing"/>
    <property type="evidence" value="ECO:0007669"/>
    <property type="project" value="InterPro"/>
</dbReference>
<dbReference type="Proteomes" id="UP000218209">
    <property type="component" value="Unassembled WGS sequence"/>
</dbReference>
<dbReference type="Gene3D" id="2.170.16.10">
    <property type="entry name" value="Hedgehog/Intein (Hint) domain"/>
    <property type="match status" value="1"/>
</dbReference>
<evidence type="ECO:0000313" key="4">
    <source>
        <dbReference type="Proteomes" id="UP000218209"/>
    </source>
</evidence>
<accession>A0A1X6P4Z8</accession>
<proteinExistence type="predicted"/>
<keyword evidence="4" id="KW-1185">Reference proteome</keyword>
<dbReference type="OrthoDB" id="411926at2759"/>
<feature type="compositionally biased region" description="Low complexity" evidence="1">
    <location>
        <begin position="148"/>
        <end position="158"/>
    </location>
</feature>
<feature type="domain" description="Hint" evidence="2">
    <location>
        <begin position="349"/>
        <end position="449"/>
    </location>
</feature>
<name>A0A1X6P4Z8_PORUM</name>
<dbReference type="PANTHER" id="PTHR11889">
    <property type="entry name" value="HEDGEHOG"/>
    <property type="match status" value="1"/>
</dbReference>
<gene>
    <name evidence="3" type="ORF">BU14_0224s0011</name>
</gene>
<dbReference type="PROSITE" id="PS50817">
    <property type="entry name" value="INTEIN_N_TER"/>
    <property type="match status" value="1"/>
</dbReference>
<dbReference type="AlphaFoldDB" id="A0A1X6P4Z8"/>
<feature type="compositionally biased region" description="Basic and acidic residues" evidence="1">
    <location>
        <begin position="95"/>
        <end position="109"/>
    </location>
</feature>
<dbReference type="SMART" id="SM00306">
    <property type="entry name" value="HintN"/>
    <property type="match status" value="1"/>
</dbReference>
<dbReference type="InterPro" id="IPR003587">
    <property type="entry name" value="Hint_dom_N"/>
</dbReference>
<evidence type="ECO:0000259" key="2">
    <source>
        <dbReference type="SMART" id="SM00306"/>
    </source>
</evidence>
<dbReference type="InterPro" id="IPR050387">
    <property type="entry name" value="Hedgehog_Signaling"/>
</dbReference>
<sequence length="543" mass="54494">MPGTAAMALRHHRRRRAAMAAAHHPRLSHTVAVAASAAAAVAAAAVASGVTPAAASPASSMSTLLQPLARTLRPQDVATTYTLRNIFCGDDSDHDDDKEGVARHQKDGQCSESDDDVPGMLPPAVSLQPTARPSTAAAAGNGEDDRNGGALARAAGPGGPLRTAACPTALAFRTVNDLGGGSYGVPDASFVDGGDSCTGPATLVFVTPARLGDVDRIVNELSASAGRDAAKTVLTRLAASGVATEAENGFPDNVLIGLEAGGRMCGGRRSTADVVTVVAEMREAGPVSFLGRALLVPKGNVLIRFRLPANQVVANERALCAYTSGPGMITRDIGAGVPKPKSPIIADEATCFPGTATVELASGSIVPMARLAVGDVVRIASGKDAASFSPVYLFSHRTPDAGGRYVAATTASGRTLVATADHLVPLATDGHPLVRLGDVAVGDSLTDAVAASSSRVVAVAAVGGAGLYAPHTVHGDIVVGGVVASTWTAAVEPTVARTLLRPFAAAAAAVGYRVDVSGGLLEGGGGGGVLGGLLRALQWVTGY</sequence>
<evidence type="ECO:0000313" key="3">
    <source>
        <dbReference type="EMBL" id="OSX75713.1"/>
    </source>
</evidence>
<reference evidence="3 4" key="1">
    <citation type="submission" date="2017-03" db="EMBL/GenBank/DDBJ databases">
        <title>WGS assembly of Porphyra umbilicalis.</title>
        <authorList>
            <person name="Brawley S.H."/>
            <person name="Blouin N.A."/>
            <person name="Ficko-Blean E."/>
            <person name="Wheeler G.L."/>
            <person name="Lohr M."/>
            <person name="Goodson H.V."/>
            <person name="Jenkins J.W."/>
            <person name="Blaby-Haas C.E."/>
            <person name="Helliwell K.E."/>
            <person name="Chan C."/>
            <person name="Marriage T."/>
            <person name="Bhattacharya D."/>
            <person name="Klein A.S."/>
            <person name="Badis Y."/>
            <person name="Brodie J."/>
            <person name="Cao Y."/>
            <person name="Collen J."/>
            <person name="Dittami S.M."/>
            <person name="Gachon C.M."/>
            <person name="Green B.R."/>
            <person name="Karpowicz S."/>
            <person name="Kim J.W."/>
            <person name="Kudahl U."/>
            <person name="Lin S."/>
            <person name="Michel G."/>
            <person name="Mittag M."/>
            <person name="Olson B.J."/>
            <person name="Pangilinan J."/>
            <person name="Peng Y."/>
            <person name="Qiu H."/>
            <person name="Shu S."/>
            <person name="Singer J.T."/>
            <person name="Smith A.G."/>
            <person name="Sprecher B.N."/>
            <person name="Wagner V."/>
            <person name="Wang W."/>
            <person name="Wang Z.-Y."/>
            <person name="Yan J."/>
            <person name="Yarish C."/>
            <person name="Zoeuner-Riek S."/>
            <person name="Zhuang Y."/>
            <person name="Zou Y."/>
            <person name="Lindquist E.A."/>
            <person name="Grimwood J."/>
            <person name="Barry K."/>
            <person name="Rokhsar D.S."/>
            <person name="Schmutz J."/>
            <person name="Stiller J.W."/>
            <person name="Grossman A.R."/>
            <person name="Prochnik S.E."/>
        </authorList>
    </citation>
    <scope>NUCLEOTIDE SEQUENCE [LARGE SCALE GENOMIC DNA]</scope>
    <source>
        <strain evidence="3">4086291</strain>
    </source>
</reference>
<dbReference type="PANTHER" id="PTHR11889:SF31">
    <property type="entry name" value="PROTEIN HEDGEHOG"/>
    <property type="match status" value="1"/>
</dbReference>